<dbReference type="Proteomes" id="UP000192907">
    <property type="component" value="Unassembled WGS sequence"/>
</dbReference>
<gene>
    <name evidence="4" type="ORF">SAMN06296036_109133</name>
</gene>
<dbReference type="GO" id="GO:0004519">
    <property type="term" value="F:endonuclease activity"/>
    <property type="evidence" value="ECO:0007669"/>
    <property type="project" value="UniProtKB-KW"/>
</dbReference>
<keyword evidence="5" id="KW-1185">Reference proteome</keyword>
<dbReference type="RefSeq" id="WP_132319282.1">
    <property type="nucleotide sequence ID" value="NZ_FWZT01000009.1"/>
</dbReference>
<name>A0A1Y6C0D6_9BACT</name>
<dbReference type="InterPro" id="IPR044925">
    <property type="entry name" value="His-Me_finger_sf"/>
</dbReference>
<evidence type="ECO:0000313" key="5">
    <source>
        <dbReference type="Proteomes" id="UP000192907"/>
    </source>
</evidence>
<reference evidence="5" key="1">
    <citation type="submission" date="2017-04" db="EMBL/GenBank/DDBJ databases">
        <authorList>
            <person name="Varghese N."/>
            <person name="Submissions S."/>
        </authorList>
    </citation>
    <scope>NUCLEOTIDE SEQUENCE [LARGE SCALE GENOMIC DNA]</scope>
    <source>
        <strain evidence="5">RKEM611</strain>
    </source>
</reference>
<accession>A0A1Y6C0D6</accession>
<comment type="similarity">
    <text evidence="1">Belongs to the EndA/NucM nuclease family.</text>
</comment>
<dbReference type="Pfam" id="PF04231">
    <property type="entry name" value="Endonuclease_1"/>
    <property type="match status" value="1"/>
</dbReference>
<keyword evidence="2" id="KW-0540">Nuclease</keyword>
<dbReference type="OrthoDB" id="5294648at2"/>
<dbReference type="PANTHER" id="PTHR33607:SF2">
    <property type="entry name" value="ENDONUCLEASE-1"/>
    <property type="match status" value="1"/>
</dbReference>
<evidence type="ECO:0000256" key="1">
    <source>
        <dbReference type="ARBA" id="ARBA00006429"/>
    </source>
</evidence>
<evidence type="ECO:0000313" key="4">
    <source>
        <dbReference type="EMBL" id="SMF29869.1"/>
    </source>
</evidence>
<evidence type="ECO:0000256" key="2">
    <source>
        <dbReference type="ARBA" id="ARBA00022722"/>
    </source>
</evidence>
<protein>
    <submittedName>
        <fullName evidence="4">Endonuclease I</fullName>
    </submittedName>
</protein>
<dbReference type="EMBL" id="FWZT01000009">
    <property type="protein sequence ID" value="SMF29869.1"/>
    <property type="molecule type" value="Genomic_DNA"/>
</dbReference>
<dbReference type="STRING" id="1513793.SAMN06296036_109133"/>
<evidence type="ECO:0000256" key="3">
    <source>
        <dbReference type="ARBA" id="ARBA00022801"/>
    </source>
</evidence>
<sequence>MTIAKIMRLGFKKATTPFTQTSPWLSYPPCLRSLLVLSMFLPSLSSVSLAKSSPLPKDYQQYQSEYQFEDIKSCHSYGDCRSILQEYARLNARFMSYDRAREAMFQEVDVIETSQGSRMVRTVYSLKTVVVPHQGVPKHTLANTEHTFPQSGLKRGSRYWESKADLMHLFPTMSTVNSTRGSLPFADCGGDGDNWRVCSRGFEPPDSHKGVVARAMFYISITYDLKIDYSQEQTLRHWSKNFVVDDEERLRAHRLFQIQGNRNPFIDHPEWVNLVSDF</sequence>
<dbReference type="PANTHER" id="PTHR33607">
    <property type="entry name" value="ENDONUCLEASE-1"/>
    <property type="match status" value="1"/>
</dbReference>
<keyword evidence="4" id="KW-0255">Endonuclease</keyword>
<proteinExistence type="inferred from homology"/>
<dbReference type="GO" id="GO:0016787">
    <property type="term" value="F:hydrolase activity"/>
    <property type="evidence" value="ECO:0007669"/>
    <property type="project" value="UniProtKB-KW"/>
</dbReference>
<dbReference type="InterPro" id="IPR007346">
    <property type="entry name" value="Endonuclease-I"/>
</dbReference>
<keyword evidence="3" id="KW-0378">Hydrolase</keyword>
<dbReference type="SUPFAM" id="SSF54060">
    <property type="entry name" value="His-Me finger endonucleases"/>
    <property type="match status" value="1"/>
</dbReference>
<organism evidence="4 5">
    <name type="scientific">Pseudobacteriovorax antillogorgiicola</name>
    <dbReference type="NCBI Taxonomy" id="1513793"/>
    <lineage>
        <taxon>Bacteria</taxon>
        <taxon>Pseudomonadati</taxon>
        <taxon>Bdellovibrionota</taxon>
        <taxon>Oligoflexia</taxon>
        <taxon>Oligoflexales</taxon>
        <taxon>Pseudobacteriovoracaceae</taxon>
        <taxon>Pseudobacteriovorax</taxon>
    </lineage>
</organism>
<dbReference type="AlphaFoldDB" id="A0A1Y6C0D6"/>